<feature type="transmembrane region" description="Helical" evidence="2">
    <location>
        <begin position="87"/>
        <end position="109"/>
    </location>
</feature>
<sequence>MTANGRRRELPRISAPVFVAGLVLVTAVVITLDVVTGTAVRLFPLLIFLPAIVSGLGTVRQTAIASVWVVLAVGLTAAVLRQETDDLLLAAGFTALFGVLSVFGCRYRVRREEEVHRLRSAAAALQRQIVRPLPLRTPNLAVDGLYQPVEEDALVGGDMYEVSASPYGTRVLIADVQGKGLPAIGTALAVLGAFREAAYREETLIGVVDSLENAVVRQNAFATHNGEPERLVTALVLDIRQELMIEAVDCGHIAPYVIHGGKALQVNLGEPGVPLGLAALAVSPRRRERFAFPGGATMLLCTDGVTEARDPGGAFYPLEERLRAWAIAPPARLAEALCADLRAFTRAAPRDDIAVLTLRRIAQTAGRGSGEPLGDPASTTS</sequence>
<name>A0ABP6ZBS9_9ACTN</name>
<evidence type="ECO:0000313" key="5">
    <source>
        <dbReference type="Proteomes" id="UP001500630"/>
    </source>
</evidence>
<reference evidence="5" key="1">
    <citation type="journal article" date="2019" name="Int. J. Syst. Evol. Microbiol.">
        <title>The Global Catalogue of Microorganisms (GCM) 10K type strain sequencing project: providing services to taxonomists for standard genome sequencing and annotation.</title>
        <authorList>
            <consortium name="The Broad Institute Genomics Platform"/>
            <consortium name="The Broad Institute Genome Sequencing Center for Infectious Disease"/>
            <person name="Wu L."/>
            <person name="Ma J."/>
        </authorList>
    </citation>
    <scope>NUCLEOTIDE SEQUENCE [LARGE SCALE GENOMIC DNA]</scope>
    <source>
        <strain evidence="5">JCM 17326</strain>
    </source>
</reference>
<feature type="domain" description="PPM-type phosphatase" evidence="3">
    <location>
        <begin position="140"/>
        <end position="360"/>
    </location>
</feature>
<organism evidence="4 5">
    <name type="scientific">Nonomuraea rosea</name>
    <dbReference type="NCBI Taxonomy" id="638574"/>
    <lineage>
        <taxon>Bacteria</taxon>
        <taxon>Bacillati</taxon>
        <taxon>Actinomycetota</taxon>
        <taxon>Actinomycetes</taxon>
        <taxon>Streptosporangiales</taxon>
        <taxon>Streptosporangiaceae</taxon>
        <taxon>Nonomuraea</taxon>
    </lineage>
</organism>
<feature type="transmembrane region" description="Helical" evidence="2">
    <location>
        <begin position="38"/>
        <end position="56"/>
    </location>
</feature>
<keyword evidence="2" id="KW-1133">Transmembrane helix</keyword>
<dbReference type="PANTHER" id="PTHR43156">
    <property type="entry name" value="STAGE II SPORULATION PROTEIN E-RELATED"/>
    <property type="match status" value="1"/>
</dbReference>
<evidence type="ECO:0000256" key="1">
    <source>
        <dbReference type="ARBA" id="ARBA00022801"/>
    </source>
</evidence>
<comment type="caution">
    <text evidence="4">The sequence shown here is derived from an EMBL/GenBank/DDBJ whole genome shotgun (WGS) entry which is preliminary data.</text>
</comment>
<dbReference type="Gene3D" id="3.60.40.10">
    <property type="entry name" value="PPM-type phosphatase domain"/>
    <property type="match status" value="1"/>
</dbReference>
<proteinExistence type="predicted"/>
<evidence type="ECO:0000256" key="2">
    <source>
        <dbReference type="SAM" id="Phobius"/>
    </source>
</evidence>
<keyword evidence="2" id="KW-0812">Transmembrane</keyword>
<feature type="transmembrane region" description="Helical" evidence="2">
    <location>
        <begin position="63"/>
        <end position="81"/>
    </location>
</feature>
<dbReference type="RefSeq" id="WP_345574174.1">
    <property type="nucleotide sequence ID" value="NZ_BAABDQ010000040.1"/>
</dbReference>
<keyword evidence="5" id="KW-1185">Reference proteome</keyword>
<dbReference type="InterPro" id="IPR001932">
    <property type="entry name" value="PPM-type_phosphatase-like_dom"/>
</dbReference>
<evidence type="ECO:0000313" key="4">
    <source>
        <dbReference type="EMBL" id="GAA3604588.1"/>
    </source>
</evidence>
<dbReference type="SUPFAM" id="SSF81606">
    <property type="entry name" value="PP2C-like"/>
    <property type="match status" value="1"/>
</dbReference>
<keyword evidence="1" id="KW-0378">Hydrolase</keyword>
<dbReference type="InterPro" id="IPR052016">
    <property type="entry name" value="Bact_Sigma-Reg"/>
</dbReference>
<dbReference type="EMBL" id="BAABDQ010000040">
    <property type="protein sequence ID" value="GAA3604588.1"/>
    <property type="molecule type" value="Genomic_DNA"/>
</dbReference>
<gene>
    <name evidence="4" type="ORF">GCM10022419_106570</name>
</gene>
<feature type="transmembrane region" description="Helical" evidence="2">
    <location>
        <begin position="12"/>
        <end position="32"/>
    </location>
</feature>
<dbReference type="InterPro" id="IPR036457">
    <property type="entry name" value="PPM-type-like_dom_sf"/>
</dbReference>
<dbReference type="Pfam" id="PF07228">
    <property type="entry name" value="SpoIIE"/>
    <property type="match status" value="1"/>
</dbReference>
<dbReference type="SMART" id="SM00331">
    <property type="entry name" value="PP2C_SIG"/>
    <property type="match status" value="1"/>
</dbReference>
<dbReference type="Proteomes" id="UP001500630">
    <property type="component" value="Unassembled WGS sequence"/>
</dbReference>
<protein>
    <submittedName>
        <fullName evidence="4">PP2C family serine/threonine-protein phosphatase</fullName>
    </submittedName>
</protein>
<dbReference type="PANTHER" id="PTHR43156:SF2">
    <property type="entry name" value="STAGE II SPORULATION PROTEIN E"/>
    <property type="match status" value="1"/>
</dbReference>
<keyword evidence="2" id="KW-0472">Membrane</keyword>
<accession>A0ABP6ZBS9</accession>
<evidence type="ECO:0000259" key="3">
    <source>
        <dbReference type="SMART" id="SM00331"/>
    </source>
</evidence>